<name>A0A8H3IMR8_9LECA</name>
<comment type="caution">
    <text evidence="2">The sequence shown here is derived from an EMBL/GenBank/DDBJ whole genome shotgun (WGS) entry which is preliminary data.</text>
</comment>
<feature type="region of interest" description="Disordered" evidence="1">
    <location>
        <begin position="366"/>
        <end position="385"/>
    </location>
</feature>
<sequence length="488" mass="54068">MPPHNLNTAESSISRTNDDNGRRAISNEQPTPDFAAQPEMSPSLVRDLSLRHTTPPDTNDSDGPSIRSIRYEDTIEGAGENRNPQVSLDSSSLHGSRDHRMTVRSEIRTEAALSHIPEDFDTEPKSVSPRLDNKTPKKEAPTFAVKRRSISGSFNSLRRAGTKLVRRGIQGVLPVTPRKSGSAPINTANALEDVSDRNQDEILFRTPGHQLFDDLYDVTPPRQEAAKFVAIVEEFTPAHGMDRSNDTERTFYDAREVLVPALGLTATNLTMVIPAIEVSGANNNAPQKQYPLRTSSWPTNVVAQGQYPPRVSSMENIVTRINRRESAINESENVGCTALSSRRTSRLSFASSQGLRELREVSLHEAQDQRITDTSQNVPSEAEAPNRAGIEAVENTPREIEAPEQSIQAETMQAPRSLFELVKEFLRQPGDDDLIAVNKPMEVVRVSTKGVNFRSAHKNFFPVWADGAKRDGRRYTQEEVVNIITGST</sequence>
<protein>
    <submittedName>
        <fullName evidence="2">Uncharacterized protein</fullName>
    </submittedName>
</protein>
<dbReference type="Proteomes" id="UP000664169">
    <property type="component" value="Unassembled WGS sequence"/>
</dbReference>
<evidence type="ECO:0000313" key="2">
    <source>
        <dbReference type="EMBL" id="CAF9924758.1"/>
    </source>
</evidence>
<feature type="compositionally biased region" description="Basic and acidic residues" evidence="1">
    <location>
        <begin position="131"/>
        <end position="140"/>
    </location>
</feature>
<keyword evidence="3" id="KW-1185">Reference proteome</keyword>
<feature type="compositionally biased region" description="Polar residues" evidence="1">
    <location>
        <begin position="82"/>
        <end position="94"/>
    </location>
</feature>
<accession>A0A8H3IMR8</accession>
<feature type="region of interest" description="Disordered" evidence="1">
    <location>
        <begin position="110"/>
        <end position="141"/>
    </location>
</feature>
<gene>
    <name evidence="2" type="ORF">GOMPHAMPRED_003696</name>
</gene>
<organism evidence="2 3">
    <name type="scientific">Gomphillus americanus</name>
    <dbReference type="NCBI Taxonomy" id="1940652"/>
    <lineage>
        <taxon>Eukaryota</taxon>
        <taxon>Fungi</taxon>
        <taxon>Dikarya</taxon>
        <taxon>Ascomycota</taxon>
        <taxon>Pezizomycotina</taxon>
        <taxon>Lecanoromycetes</taxon>
        <taxon>OSLEUM clade</taxon>
        <taxon>Ostropomycetidae</taxon>
        <taxon>Ostropales</taxon>
        <taxon>Graphidaceae</taxon>
        <taxon>Gomphilloideae</taxon>
        <taxon>Gomphillus</taxon>
    </lineage>
</organism>
<reference evidence="2" key="1">
    <citation type="submission" date="2021-03" db="EMBL/GenBank/DDBJ databases">
        <authorList>
            <person name="Tagirdzhanova G."/>
        </authorList>
    </citation>
    <scope>NUCLEOTIDE SEQUENCE</scope>
</reference>
<dbReference type="AlphaFoldDB" id="A0A8H3IMR8"/>
<feature type="region of interest" description="Disordered" evidence="1">
    <location>
        <begin position="1"/>
        <end position="98"/>
    </location>
</feature>
<proteinExistence type="predicted"/>
<dbReference type="EMBL" id="CAJPDQ010000022">
    <property type="protein sequence ID" value="CAF9924758.1"/>
    <property type="molecule type" value="Genomic_DNA"/>
</dbReference>
<feature type="compositionally biased region" description="Polar residues" evidence="1">
    <location>
        <begin position="51"/>
        <end position="62"/>
    </location>
</feature>
<feature type="compositionally biased region" description="Polar residues" evidence="1">
    <location>
        <begin position="1"/>
        <end position="15"/>
    </location>
</feature>
<evidence type="ECO:0000313" key="3">
    <source>
        <dbReference type="Proteomes" id="UP000664169"/>
    </source>
</evidence>
<evidence type="ECO:0000256" key="1">
    <source>
        <dbReference type="SAM" id="MobiDB-lite"/>
    </source>
</evidence>